<dbReference type="NCBIfam" id="TIGR00064">
    <property type="entry name" value="ftsY"/>
    <property type="match status" value="1"/>
</dbReference>
<gene>
    <name evidence="13" type="ORF">S01H4_04602</name>
</gene>
<dbReference type="Gene3D" id="1.20.120.140">
    <property type="entry name" value="Signal recognition particle SRP54, nucleotide-binding domain"/>
    <property type="match status" value="1"/>
</dbReference>
<dbReference type="SMART" id="SM00963">
    <property type="entry name" value="SRP54_N"/>
    <property type="match status" value="1"/>
</dbReference>
<dbReference type="GO" id="GO:0005886">
    <property type="term" value="C:plasma membrane"/>
    <property type="evidence" value="ECO:0007669"/>
    <property type="project" value="UniProtKB-SubCell"/>
</dbReference>
<comment type="similarity">
    <text evidence="2">Belongs to the GTP-binding SRP family.</text>
</comment>
<dbReference type="GO" id="GO:0005525">
    <property type="term" value="F:GTP binding"/>
    <property type="evidence" value="ECO:0007669"/>
    <property type="project" value="UniProtKB-KW"/>
</dbReference>
<proteinExistence type="inferred from homology"/>
<dbReference type="PANTHER" id="PTHR43134">
    <property type="entry name" value="SIGNAL RECOGNITION PARTICLE RECEPTOR SUBUNIT ALPHA"/>
    <property type="match status" value="1"/>
</dbReference>
<feature type="domain" description="AAA+ ATPase" evidence="10">
    <location>
        <begin position="88"/>
        <end position="283"/>
    </location>
</feature>
<dbReference type="InterPro" id="IPR013822">
    <property type="entry name" value="Signal_recog_particl_SRP54_hlx"/>
</dbReference>
<keyword evidence="9" id="KW-0675">Receptor</keyword>
<dbReference type="InterPro" id="IPR042101">
    <property type="entry name" value="SRP54_N_sf"/>
</dbReference>
<evidence type="ECO:0000259" key="12">
    <source>
        <dbReference type="SMART" id="SM00963"/>
    </source>
</evidence>
<dbReference type="InterPro" id="IPR000897">
    <property type="entry name" value="SRP54_GTPase_dom"/>
</dbReference>
<dbReference type="Pfam" id="PF02881">
    <property type="entry name" value="SRP54_N"/>
    <property type="match status" value="1"/>
</dbReference>
<dbReference type="Pfam" id="PF00448">
    <property type="entry name" value="SRP54"/>
    <property type="match status" value="1"/>
</dbReference>
<dbReference type="GO" id="GO:0006614">
    <property type="term" value="P:SRP-dependent cotranslational protein targeting to membrane"/>
    <property type="evidence" value="ECO:0007669"/>
    <property type="project" value="InterPro"/>
</dbReference>
<accession>X1AZW9</accession>
<evidence type="ECO:0000256" key="9">
    <source>
        <dbReference type="ARBA" id="ARBA00023170"/>
    </source>
</evidence>
<comment type="subcellular location">
    <subcellularLocation>
        <location evidence="1">Cell membrane</location>
        <topology evidence="1">Peripheral membrane protein</topology>
        <orientation evidence="1">Cytoplasmic side</orientation>
    </subcellularLocation>
</comment>
<dbReference type="PANTHER" id="PTHR43134:SF1">
    <property type="entry name" value="SIGNAL RECOGNITION PARTICLE RECEPTOR SUBUNIT ALPHA"/>
    <property type="match status" value="1"/>
</dbReference>
<reference evidence="13" key="1">
    <citation type="journal article" date="2014" name="Front. Microbiol.">
        <title>High frequency of phylogenetically diverse reductive dehalogenase-homologous genes in deep subseafloor sedimentary metagenomes.</title>
        <authorList>
            <person name="Kawai M."/>
            <person name="Futagami T."/>
            <person name="Toyoda A."/>
            <person name="Takaki Y."/>
            <person name="Nishi S."/>
            <person name="Hori S."/>
            <person name="Arai W."/>
            <person name="Tsubouchi T."/>
            <person name="Morono Y."/>
            <person name="Uchiyama I."/>
            <person name="Ito T."/>
            <person name="Fujiyama A."/>
            <person name="Inagaki F."/>
            <person name="Takami H."/>
        </authorList>
    </citation>
    <scope>NUCLEOTIDE SEQUENCE</scope>
    <source>
        <strain evidence="13">Expedition CK06-06</strain>
    </source>
</reference>
<evidence type="ECO:0000256" key="6">
    <source>
        <dbReference type="ARBA" id="ARBA00022801"/>
    </source>
</evidence>
<evidence type="ECO:0000256" key="2">
    <source>
        <dbReference type="ARBA" id="ARBA00008531"/>
    </source>
</evidence>
<evidence type="ECO:0008006" key="14">
    <source>
        <dbReference type="Google" id="ProtNLM"/>
    </source>
</evidence>
<dbReference type="GO" id="GO:0003924">
    <property type="term" value="F:GTPase activity"/>
    <property type="evidence" value="ECO:0007669"/>
    <property type="project" value="TreeGrafter"/>
</dbReference>
<evidence type="ECO:0000259" key="11">
    <source>
        <dbReference type="SMART" id="SM00962"/>
    </source>
</evidence>
<keyword evidence="3" id="KW-1003">Cell membrane</keyword>
<keyword evidence="5" id="KW-0547">Nucleotide-binding</keyword>
<sequence>MQKLIKNLSYIWNKFKNERKSFWDELEEQMVTSDISINTASRILEEVKDYVYRENINNLEKVRFSLKQQIIEILKSNGDSKLNISSRPPTVFLIVGVNGVGKTTAIAKLANMFKKNGKKVLISAADTYRSAAVEQIQYYAEKLGMDMVYHQKFSDPGAVVYDSVEKAKARGTDLVIIDTAGRMQTSYNLMEELKKIKKVICRRIDREVDEILLVVDSTTGQNARNQAELFNNSLNLTGIILTKTDSTSKGGIVITIKNDLNIPIKLVTNGEKLEDICYFDPIRFTELIFS</sequence>
<protein>
    <recommendedName>
        <fullName evidence="14">SRP54-type proteins GTP-binding domain-containing protein</fullName>
    </recommendedName>
</protein>
<feature type="domain" description="Signal recognition particle SRP54 helical bundle" evidence="12">
    <location>
        <begin position="1"/>
        <end position="74"/>
    </location>
</feature>
<keyword evidence="7" id="KW-0342">GTP-binding</keyword>
<dbReference type="SMART" id="SM00382">
    <property type="entry name" value="AAA"/>
    <property type="match status" value="1"/>
</dbReference>
<evidence type="ECO:0000256" key="7">
    <source>
        <dbReference type="ARBA" id="ARBA00023134"/>
    </source>
</evidence>
<organism evidence="13">
    <name type="scientific">marine sediment metagenome</name>
    <dbReference type="NCBI Taxonomy" id="412755"/>
    <lineage>
        <taxon>unclassified sequences</taxon>
        <taxon>metagenomes</taxon>
        <taxon>ecological metagenomes</taxon>
    </lineage>
</organism>
<evidence type="ECO:0000256" key="8">
    <source>
        <dbReference type="ARBA" id="ARBA00023136"/>
    </source>
</evidence>
<evidence type="ECO:0000256" key="1">
    <source>
        <dbReference type="ARBA" id="ARBA00004413"/>
    </source>
</evidence>
<feature type="domain" description="SRP54-type proteins GTP-binding" evidence="11">
    <location>
        <begin position="89"/>
        <end position="290"/>
    </location>
</feature>
<dbReference type="InterPro" id="IPR004390">
    <property type="entry name" value="SR_rcpt_FtsY"/>
</dbReference>
<keyword evidence="6" id="KW-0378">Hydrolase</keyword>
<dbReference type="InterPro" id="IPR036225">
    <property type="entry name" value="SRP/SRP_N"/>
</dbReference>
<dbReference type="AlphaFoldDB" id="X1AZW9"/>
<name>X1AZW9_9ZZZZ</name>
<dbReference type="EMBL" id="BART01001248">
    <property type="protein sequence ID" value="GAG65296.1"/>
    <property type="molecule type" value="Genomic_DNA"/>
</dbReference>
<evidence type="ECO:0000259" key="10">
    <source>
        <dbReference type="SMART" id="SM00382"/>
    </source>
</evidence>
<evidence type="ECO:0000313" key="13">
    <source>
        <dbReference type="EMBL" id="GAG65296.1"/>
    </source>
</evidence>
<dbReference type="FunFam" id="3.40.50.300:FF:000053">
    <property type="entry name" value="Signal recognition particle receptor FtsY"/>
    <property type="match status" value="1"/>
</dbReference>
<comment type="caution">
    <text evidence="13">The sequence shown here is derived from an EMBL/GenBank/DDBJ whole genome shotgun (WGS) entry which is preliminary data.</text>
</comment>
<keyword evidence="8" id="KW-0472">Membrane</keyword>
<dbReference type="SUPFAM" id="SSF47364">
    <property type="entry name" value="Domain of the SRP/SRP receptor G-proteins"/>
    <property type="match status" value="1"/>
</dbReference>
<dbReference type="GO" id="GO:0005047">
    <property type="term" value="F:signal recognition particle binding"/>
    <property type="evidence" value="ECO:0007669"/>
    <property type="project" value="TreeGrafter"/>
</dbReference>
<keyword evidence="4" id="KW-0963">Cytoplasm</keyword>
<evidence type="ECO:0000256" key="3">
    <source>
        <dbReference type="ARBA" id="ARBA00022475"/>
    </source>
</evidence>
<dbReference type="GO" id="GO:0005737">
    <property type="term" value="C:cytoplasm"/>
    <property type="evidence" value="ECO:0007669"/>
    <property type="project" value="UniProtKB-ARBA"/>
</dbReference>
<dbReference type="CDD" id="cd17874">
    <property type="entry name" value="FtsY"/>
    <property type="match status" value="1"/>
</dbReference>
<dbReference type="SMART" id="SM00962">
    <property type="entry name" value="SRP54"/>
    <property type="match status" value="1"/>
</dbReference>
<dbReference type="InterPro" id="IPR003593">
    <property type="entry name" value="AAA+_ATPase"/>
</dbReference>
<dbReference type="SUPFAM" id="SSF52540">
    <property type="entry name" value="P-loop containing nucleoside triphosphate hydrolases"/>
    <property type="match status" value="1"/>
</dbReference>
<evidence type="ECO:0000256" key="4">
    <source>
        <dbReference type="ARBA" id="ARBA00022490"/>
    </source>
</evidence>
<dbReference type="InterPro" id="IPR027417">
    <property type="entry name" value="P-loop_NTPase"/>
</dbReference>
<evidence type="ECO:0000256" key="5">
    <source>
        <dbReference type="ARBA" id="ARBA00022741"/>
    </source>
</evidence>
<dbReference type="Gene3D" id="3.40.50.300">
    <property type="entry name" value="P-loop containing nucleotide triphosphate hydrolases"/>
    <property type="match status" value="1"/>
</dbReference>